<keyword evidence="7" id="KW-1185">Reference proteome</keyword>
<organism evidence="6 7">
    <name type="scientific">Pseudidiomarina insulisalsae</name>
    <dbReference type="NCBI Taxonomy" id="575789"/>
    <lineage>
        <taxon>Bacteria</taxon>
        <taxon>Pseudomonadati</taxon>
        <taxon>Pseudomonadota</taxon>
        <taxon>Gammaproteobacteria</taxon>
        <taxon>Alteromonadales</taxon>
        <taxon>Idiomarinaceae</taxon>
        <taxon>Pseudidiomarina</taxon>
    </lineage>
</organism>
<gene>
    <name evidence="6" type="ORF">CWI71_09600</name>
</gene>
<dbReference type="InterPro" id="IPR008622">
    <property type="entry name" value="FliT"/>
</dbReference>
<keyword evidence="4" id="KW-0143">Chaperone</keyword>
<evidence type="ECO:0000256" key="1">
    <source>
        <dbReference type="ARBA" id="ARBA00004514"/>
    </source>
</evidence>
<evidence type="ECO:0000256" key="5">
    <source>
        <dbReference type="ARBA" id="ARBA00093797"/>
    </source>
</evidence>
<reference evidence="7" key="1">
    <citation type="journal article" date="2018" name="Front. Microbiol.">
        <title>Genome-Based Analysis Reveals the Taxonomy and Diversity of the Family Idiomarinaceae.</title>
        <authorList>
            <person name="Liu Y."/>
            <person name="Lai Q."/>
            <person name="Shao Z."/>
        </authorList>
    </citation>
    <scope>NUCLEOTIDE SEQUENCE [LARGE SCALE GENOMIC DNA]</scope>
    <source>
        <strain evidence="7">CVS-6</strain>
    </source>
</reference>
<evidence type="ECO:0000313" key="6">
    <source>
        <dbReference type="EMBL" id="RUO59063.1"/>
    </source>
</evidence>
<dbReference type="Gene3D" id="1.20.58.380">
    <property type="entry name" value="Flagellar protein flit"/>
    <property type="match status" value="1"/>
</dbReference>
<dbReference type="EMBL" id="PIPY01000009">
    <property type="protein sequence ID" value="RUO59063.1"/>
    <property type="molecule type" value="Genomic_DNA"/>
</dbReference>
<comment type="subcellular location">
    <subcellularLocation>
        <location evidence="1">Cytoplasm</location>
        <location evidence="1">Cytosol</location>
    </subcellularLocation>
</comment>
<proteinExistence type="predicted"/>
<dbReference type="RefSeq" id="WP_126755052.1">
    <property type="nucleotide sequence ID" value="NZ_PIPY01000009.1"/>
</dbReference>
<keyword evidence="3" id="KW-1005">Bacterial flagellum biogenesis</keyword>
<dbReference type="AlphaFoldDB" id="A0A432YDS2"/>
<keyword evidence="2" id="KW-0963">Cytoplasm</keyword>
<evidence type="ECO:0000256" key="2">
    <source>
        <dbReference type="ARBA" id="ARBA00022490"/>
    </source>
</evidence>
<evidence type="ECO:0000256" key="3">
    <source>
        <dbReference type="ARBA" id="ARBA00022795"/>
    </source>
</evidence>
<evidence type="ECO:0000313" key="7">
    <source>
        <dbReference type="Proteomes" id="UP000288259"/>
    </source>
</evidence>
<evidence type="ECO:0000256" key="4">
    <source>
        <dbReference type="ARBA" id="ARBA00023186"/>
    </source>
</evidence>
<sequence>MERVNLVSQTKQGKVLIPNGLDVLSAYEQLLAWSNQMLSRVRAEDWAGLIELELEYVSDIERLSQFESTVHLDEREQLQKLELVQQLLDQDREIRERLMKRKTELEGALATMNRQQQLADRYRN</sequence>
<dbReference type="OrthoDB" id="6238322at2"/>
<dbReference type="GO" id="GO:0044781">
    <property type="term" value="P:bacterial-type flagellum organization"/>
    <property type="evidence" value="ECO:0007669"/>
    <property type="project" value="UniProtKB-KW"/>
</dbReference>
<accession>A0A432YDS2</accession>
<comment type="caution">
    <text evidence="6">The sequence shown here is derived from an EMBL/GenBank/DDBJ whole genome shotgun (WGS) entry which is preliminary data.</text>
</comment>
<dbReference type="Pfam" id="PF05400">
    <property type="entry name" value="FliT"/>
    <property type="match status" value="1"/>
</dbReference>
<name>A0A432YDS2_9GAMM</name>
<dbReference type="Proteomes" id="UP000288259">
    <property type="component" value="Unassembled WGS sequence"/>
</dbReference>
<protein>
    <recommendedName>
        <fullName evidence="5">Flagellar protein FliT</fullName>
    </recommendedName>
</protein>